<sequence>MPYRLITACLLWPLLANAGEVQRDYNPESGIERITVEHPGFSLRLLPLSPDFVVAVFKARGLPQDIADSTRAYCTFGTILRNTSQQPLHYRLTDWRYVTPDGKTHHLKTKTQWMEEWKNRSLAFRWVLLHEEQTFQPGDWGQGFTTLPLPAGSQFDLYYSWTLGDKTYEDKIEAVHCAPTTEPDA</sequence>
<name>A0A3B0Y6S3_9ZZZZ</name>
<organism evidence="1">
    <name type="scientific">hydrothermal vent metagenome</name>
    <dbReference type="NCBI Taxonomy" id="652676"/>
    <lineage>
        <taxon>unclassified sequences</taxon>
        <taxon>metagenomes</taxon>
        <taxon>ecological metagenomes</taxon>
    </lineage>
</organism>
<accession>A0A3B0Y6S3</accession>
<evidence type="ECO:0000313" key="1">
    <source>
        <dbReference type="EMBL" id="VAW76485.1"/>
    </source>
</evidence>
<dbReference type="EMBL" id="UOFM01000178">
    <property type="protein sequence ID" value="VAW76485.1"/>
    <property type="molecule type" value="Genomic_DNA"/>
</dbReference>
<reference evidence="1" key="1">
    <citation type="submission" date="2018-06" db="EMBL/GenBank/DDBJ databases">
        <authorList>
            <person name="Zhirakovskaya E."/>
        </authorList>
    </citation>
    <scope>NUCLEOTIDE SEQUENCE</scope>
</reference>
<protein>
    <submittedName>
        <fullName evidence="1">Uncharacterized protein</fullName>
    </submittedName>
</protein>
<proteinExistence type="predicted"/>
<dbReference type="AlphaFoldDB" id="A0A3B0Y6S3"/>
<gene>
    <name evidence="1" type="ORF">MNBD_GAMMA14-2236</name>
</gene>